<organism evidence="1 2">
    <name type="scientific">Huiozyma naganishii (strain ATCC MYA-139 / BCRC 22969 / CBS 8797 / KCTC 17520 / NBRC 10181 / NCYC 3082 / Yp74L-3)</name>
    <name type="common">Yeast</name>
    <name type="synonym">Kazachstania naganishii</name>
    <dbReference type="NCBI Taxonomy" id="1071383"/>
    <lineage>
        <taxon>Eukaryota</taxon>
        <taxon>Fungi</taxon>
        <taxon>Dikarya</taxon>
        <taxon>Ascomycota</taxon>
        <taxon>Saccharomycotina</taxon>
        <taxon>Saccharomycetes</taxon>
        <taxon>Saccharomycetales</taxon>
        <taxon>Saccharomycetaceae</taxon>
        <taxon>Huiozyma</taxon>
    </lineage>
</organism>
<sequence length="647" mass="74918">MFKTLRIFQKRRFCLTRVQYTANFSPHASYPNSSRLNRLASKLVACFQSDQRKSSKECRNLLRDYWALIPTLPRHHSMIHTALAEISDATIAQLLVNFNRDNQFYCTFLERELIYNAKDLTRVSNIVELVSGESYQFTDSHEVLDWCVTTALKMKRISKSLDLYILYYRIFPNECPNPALANKIISALSFRNPPFDVHHLRRFVDVVNLLQLHDIPLQLNHFQLLILCDKALSMDGGEPLLSKKVLNILLGTNILPQSTSMNSQIRIAYKLIDKDYKINNAAGVYLTWTKIQDFYTSLMKHDSRILYKVFKLFTQNNNYRSVCKELIWKLSPEEYCNDPLLLPVIIHYTTETNSITMAQELLNSMKLHTTAKSQEIIWSSKRFLSALLRLHLKFYDSSSVDKVIKRITELYGSLSAVDYNSIVCHLLQSEKMESVKRAIKLLDTVPKKDSFRAYTSIINKLVEWDIASKNVMKSDMSIFLDEILHKLHGMDPHHVDSLWAVVASLYIKKICSVKKPIAGSPDEDNLGLNLAKFLFLKSDKPDFYWDSITVNPFLAADPTAIKLKVTKGNRFVILRNIALTGLKNNRRGTFLWSCSMLYRYGMPVDELVLLWNRTLKHQFRNSQFKTRKEITDTLQEHGVESIAKMLL</sequence>
<dbReference type="OMA" id="MHLKFND"/>
<dbReference type="OrthoDB" id="4064185at2759"/>
<dbReference type="GeneID" id="34527529"/>
<dbReference type="HOGENOM" id="CLU_429070_0_0_1"/>
<gene>
    <name evidence="1" type="primary">KNAG0H03830</name>
    <name evidence="1" type="ordered locus">KNAG_0H03830</name>
</gene>
<reference evidence="2" key="2">
    <citation type="submission" date="2012-08" db="EMBL/GenBank/DDBJ databases">
        <title>Genome sequence of Kazachstania naganishii.</title>
        <authorList>
            <person name="Gordon J.L."/>
            <person name="Armisen D."/>
            <person name="Proux-Wera E."/>
            <person name="OhEigeartaigh S.S."/>
            <person name="Byrne K.P."/>
            <person name="Wolfe K.H."/>
        </authorList>
    </citation>
    <scope>NUCLEOTIDE SEQUENCE [LARGE SCALE GENOMIC DNA]</scope>
    <source>
        <strain evidence="2">ATCC MYA-139 / BCRC 22969 / CBS 8797 / CCRC 22969 / KCTC 17520 / NBRC 10181 / NCYC 3082</strain>
    </source>
</reference>
<dbReference type="Proteomes" id="UP000006310">
    <property type="component" value="Chromosome 8"/>
</dbReference>
<dbReference type="EMBL" id="HE978321">
    <property type="protein sequence ID" value="CCK71797.1"/>
    <property type="molecule type" value="Genomic_DNA"/>
</dbReference>
<dbReference type="KEGG" id="kng:KNAG_0H03830"/>
<evidence type="ECO:0000313" key="1">
    <source>
        <dbReference type="EMBL" id="CCK71797.1"/>
    </source>
</evidence>
<dbReference type="GO" id="GO:0000958">
    <property type="term" value="P:mitochondrial mRNA catabolic process"/>
    <property type="evidence" value="ECO:0007669"/>
    <property type="project" value="EnsemblFungi"/>
</dbReference>
<dbReference type="eggNOG" id="ENOG502R3QS">
    <property type="taxonomic scope" value="Eukaryota"/>
</dbReference>
<dbReference type="GO" id="GO:0009060">
    <property type="term" value="P:aerobic respiration"/>
    <property type="evidence" value="ECO:0007669"/>
    <property type="project" value="EnsemblFungi"/>
</dbReference>
<accession>J7S228</accession>
<keyword evidence="2" id="KW-1185">Reference proteome</keyword>
<dbReference type="AlphaFoldDB" id="J7S228"/>
<protein>
    <submittedName>
        <fullName evidence="1">Uncharacterized protein</fullName>
    </submittedName>
</protein>
<evidence type="ECO:0000313" key="2">
    <source>
        <dbReference type="Proteomes" id="UP000006310"/>
    </source>
</evidence>
<dbReference type="GO" id="GO:0005739">
    <property type="term" value="C:mitochondrion"/>
    <property type="evidence" value="ECO:0007669"/>
    <property type="project" value="EnsemblFungi"/>
</dbReference>
<proteinExistence type="predicted"/>
<reference evidence="1 2" key="1">
    <citation type="journal article" date="2011" name="Proc. Natl. Acad. Sci. U.S.A.">
        <title>Evolutionary erosion of yeast sex chromosomes by mating-type switching accidents.</title>
        <authorList>
            <person name="Gordon J.L."/>
            <person name="Armisen D."/>
            <person name="Proux-Wera E."/>
            <person name="Oheigeartaigh S.S."/>
            <person name="Byrne K.P."/>
            <person name="Wolfe K.H."/>
        </authorList>
    </citation>
    <scope>NUCLEOTIDE SEQUENCE [LARGE SCALE GENOMIC DNA]</scope>
    <source>
        <strain evidence="2">ATCC MYA-139 / BCRC 22969 / CBS 8797 / CCRC 22969 / KCTC 17520 / NBRC 10181 / NCYC 3082</strain>
    </source>
</reference>
<dbReference type="GO" id="GO:0003729">
    <property type="term" value="F:mRNA binding"/>
    <property type="evidence" value="ECO:0007669"/>
    <property type="project" value="EnsemblFungi"/>
</dbReference>
<name>J7S228_HUIN7</name>
<dbReference type="RefSeq" id="XP_022466042.1">
    <property type="nucleotide sequence ID" value="XM_022609668.1"/>
</dbReference>